<name>A0A2G4R8F5_9PROT</name>
<accession>A0A2G4R8F5</accession>
<sequence>MEINKMSKNPKNRGFNEDLPGDEEELNQGSQDRHHDDMGPDDVEDEVTRRRRRSNKSSRDDDDNEYEDGEDDNDKKNKKIVYIAVAAAILASGLWWSGYAAKGYHMIMGGEDPAPTVAHKSSRPHLASRTQHKQPIPDQDQAAFGDGDTPAEANPQLEQSDSQESIPAPRGRRRTTSSARDSVPNNTVDTIDVAGASPLDIPLSQRAQEMPGSEAPEAFPTNTRRVHPHITSAGGLGSAQGPSEPDQIPAKIASAQQPSNQEVMNKLNTVLEHLDDLNKKIASLEEKSRNAANNDGISSVNGKLDVINGRLNDEQASIASLKDAILQPKKASNLHKSDDDTASDDDTPVITTPHKSKKHDAQTKKMALHALRGYLLIGVSEGDNPSSVFIRTPGGTVMKNLNDDLGSDAGVIKQIKMSGKSWEVITTKGIIPAG</sequence>
<protein>
    <submittedName>
        <fullName evidence="4">Uncharacterized protein</fullName>
    </submittedName>
</protein>
<reference evidence="4 5" key="1">
    <citation type="submission" date="2017-10" db="EMBL/GenBank/DDBJ databases">
        <title>Genomic analysis of the genus Acetobacter.</title>
        <authorList>
            <person name="Kim K.H."/>
            <person name="Chun B.H."/>
            <person name="Son A.R."/>
            <person name="Jeon C.O."/>
        </authorList>
    </citation>
    <scope>NUCLEOTIDE SEQUENCE [LARGE SCALE GENOMIC DNA]</scope>
    <source>
        <strain evidence="4 5">LHT 2458</strain>
    </source>
</reference>
<gene>
    <name evidence="4" type="ORF">CSR02_14510</name>
</gene>
<feature type="transmembrane region" description="Helical" evidence="3">
    <location>
        <begin position="80"/>
        <end position="98"/>
    </location>
</feature>
<dbReference type="EMBL" id="PEBQ01000184">
    <property type="protein sequence ID" value="PHY92838.1"/>
    <property type="molecule type" value="Genomic_DNA"/>
</dbReference>
<keyword evidence="3" id="KW-0812">Transmembrane</keyword>
<comment type="caution">
    <text evidence="4">The sequence shown here is derived from an EMBL/GenBank/DDBJ whole genome shotgun (WGS) entry which is preliminary data.</text>
</comment>
<evidence type="ECO:0000256" key="2">
    <source>
        <dbReference type="SAM" id="MobiDB-lite"/>
    </source>
</evidence>
<keyword evidence="3" id="KW-1133">Transmembrane helix</keyword>
<keyword evidence="3" id="KW-0472">Membrane</keyword>
<feature type="compositionally biased region" description="Acidic residues" evidence="2">
    <location>
        <begin position="60"/>
        <end position="72"/>
    </location>
</feature>
<evidence type="ECO:0000313" key="4">
    <source>
        <dbReference type="EMBL" id="PHY92838.1"/>
    </source>
</evidence>
<dbReference type="Proteomes" id="UP000228751">
    <property type="component" value="Unassembled WGS sequence"/>
</dbReference>
<feature type="region of interest" description="Disordered" evidence="2">
    <location>
        <begin position="332"/>
        <end position="362"/>
    </location>
</feature>
<evidence type="ECO:0000313" key="5">
    <source>
        <dbReference type="Proteomes" id="UP000228751"/>
    </source>
</evidence>
<proteinExistence type="predicted"/>
<feature type="region of interest" description="Disordered" evidence="2">
    <location>
        <begin position="1"/>
        <end position="78"/>
    </location>
</feature>
<keyword evidence="1" id="KW-0175">Coiled coil</keyword>
<dbReference type="AlphaFoldDB" id="A0A2G4R8F5"/>
<feature type="compositionally biased region" description="Polar residues" evidence="2">
    <location>
        <begin position="156"/>
        <end position="165"/>
    </location>
</feature>
<feature type="region of interest" description="Disordered" evidence="2">
    <location>
        <begin position="115"/>
        <end position="229"/>
    </location>
</feature>
<feature type="compositionally biased region" description="Polar residues" evidence="2">
    <location>
        <begin position="176"/>
        <end position="189"/>
    </location>
</feature>
<evidence type="ECO:0000256" key="3">
    <source>
        <dbReference type="SAM" id="Phobius"/>
    </source>
</evidence>
<feature type="coiled-coil region" evidence="1">
    <location>
        <begin position="260"/>
        <end position="294"/>
    </location>
</feature>
<evidence type="ECO:0000256" key="1">
    <source>
        <dbReference type="SAM" id="Coils"/>
    </source>
</evidence>
<keyword evidence="5" id="KW-1185">Reference proteome</keyword>
<organism evidence="4 5">
    <name type="scientific">Acetobacter pomorum</name>
    <dbReference type="NCBI Taxonomy" id="65959"/>
    <lineage>
        <taxon>Bacteria</taxon>
        <taxon>Pseudomonadati</taxon>
        <taxon>Pseudomonadota</taxon>
        <taxon>Alphaproteobacteria</taxon>
        <taxon>Acetobacterales</taxon>
        <taxon>Acetobacteraceae</taxon>
        <taxon>Acetobacter</taxon>
    </lineage>
</organism>